<dbReference type="Proteomes" id="UP000240599">
    <property type="component" value="Segment"/>
</dbReference>
<proteinExistence type="inferred from homology"/>
<dbReference type="GO" id="GO:0004518">
    <property type="term" value="F:nuclease activity"/>
    <property type="evidence" value="ECO:0007669"/>
    <property type="project" value="InterPro"/>
</dbReference>
<evidence type="ECO:0000256" key="5">
    <source>
        <dbReference type="ARBA" id="ARBA00022581"/>
    </source>
</evidence>
<evidence type="ECO:0000256" key="4">
    <source>
        <dbReference type="ARBA" id="ARBA00022557"/>
    </source>
</evidence>
<gene>
    <name evidence="13" type="primary">ORF66</name>
    <name evidence="11" type="synonym">UL41</name>
</gene>
<dbReference type="Gene3D" id="3.40.50.1010">
    <property type="entry name" value="5'-nuclease"/>
    <property type="match status" value="1"/>
</dbReference>
<evidence type="ECO:0000256" key="3">
    <source>
        <dbReference type="ARBA" id="ARBA00018606"/>
    </source>
</evidence>
<accession>A0A0K1R1E2</accession>
<evidence type="ECO:0000256" key="7">
    <source>
        <dbReference type="ARBA" id="ARBA00022884"/>
    </source>
</evidence>
<evidence type="ECO:0000256" key="6">
    <source>
        <dbReference type="ARBA" id="ARBA00022616"/>
    </source>
</evidence>
<keyword evidence="15" id="KW-1185">Reference proteome</keyword>
<evidence type="ECO:0000256" key="1">
    <source>
        <dbReference type="ARBA" id="ARBA00004328"/>
    </source>
</evidence>
<organism evidence="13 14">
    <name type="scientific">Testudinid alphaherpesvirus 3</name>
    <dbReference type="NCBI Taxonomy" id="2560801"/>
    <lineage>
        <taxon>Viruses</taxon>
        <taxon>Duplodnaviria</taxon>
        <taxon>Heunggongvirae</taxon>
        <taxon>Peploviricota</taxon>
        <taxon>Herviviricetes</taxon>
        <taxon>Herpesvirales</taxon>
        <taxon>Orthoherpesviridae</taxon>
        <taxon>Alphaherpesvirinae</taxon>
        <taxon>Scutavirus</taxon>
        <taxon>Scutavirus testudinidalpha3</taxon>
    </lineage>
</organism>
<evidence type="ECO:0000256" key="8">
    <source>
        <dbReference type="ARBA" id="ARBA00022995"/>
    </source>
</evidence>
<evidence type="ECO:0000313" key="14">
    <source>
        <dbReference type="Proteomes" id="UP000100290"/>
    </source>
</evidence>
<dbReference type="EMBL" id="KT008627">
    <property type="protein sequence ID" value="AKV40713.1"/>
    <property type="molecule type" value="Genomic_DNA"/>
</dbReference>
<evidence type="ECO:0000313" key="13">
    <source>
        <dbReference type="EMBL" id="AKV40713.1"/>
    </source>
</evidence>
<keyword evidence="8" id="KW-1190">Host gene expression shutoff by virus</keyword>
<evidence type="ECO:0000313" key="12">
    <source>
        <dbReference type="EMBL" id="AIU39353.1"/>
    </source>
</evidence>
<dbReference type="GO" id="GO:0039657">
    <property type="term" value="P:symbiont-mediated suppression of host gene expression"/>
    <property type="evidence" value="ECO:0007669"/>
    <property type="project" value="UniProtKB-KW"/>
</dbReference>
<keyword evidence="5" id="KW-0945">Host-virus interaction</keyword>
<dbReference type="EMBL" id="KM924292">
    <property type="protein sequence ID" value="AIU39243.1"/>
    <property type="molecule type" value="Genomic_DNA"/>
</dbReference>
<reference evidence="15 16" key="1">
    <citation type="journal article" date="2015" name="J. Virol.">
        <title>The Genome of a Tortoise Herpesvirus (Testudinid Herpesvirus 3) Has a Novel Structure and Contains a Large Region That Is Not Required for Replication In Vitro or Virulence In Vivo.</title>
        <authorList>
            <person name="Gandar F."/>
            <person name="Wilkie G.S."/>
            <person name="Gatherer D."/>
            <person name="Kerr K."/>
            <person name="Marlier D."/>
            <person name="Diez M."/>
            <person name="Marschang R.E."/>
            <person name="Mast J."/>
            <person name="Dewals B.G."/>
            <person name="Davison A.J."/>
            <person name="Vanderplasschen A.F."/>
        </authorList>
    </citation>
    <scope>NUCLEOTIDE SEQUENCE [LARGE SCALE GENOMIC DNA]</scope>
    <source>
        <strain evidence="11 15">1976</strain>
        <strain evidence="12 16">4295/7R</strain>
    </source>
</reference>
<reference evidence="13 14" key="2">
    <citation type="journal article" date="2015" name="PLoS ONE">
        <title>A Genomic Approach to Unravel Host-Pathogen Interaction in Chelonians: The Example of Testudinid Herpesvirus 3.</title>
        <authorList>
            <person name="Origgi F.C."/>
            <person name="Tecilla M."/>
            <person name="Pilo P."/>
            <person name="Aloisio F."/>
            <person name="Otten P."/>
            <person name="Aguilar-Bultet L."/>
            <person name="Sattler U."/>
            <person name="Roccabianca P."/>
            <person name="Romero C.H."/>
            <person name="Bloom D.C."/>
            <person name="Jacobson E.R."/>
        </authorList>
    </citation>
    <scope>NUCLEOTIDE SEQUENCE [LARGE SCALE GENOMIC DNA]</scope>
    <source>
        <strain evidence="13">US1976/98</strain>
    </source>
</reference>
<evidence type="ECO:0000313" key="16">
    <source>
        <dbReference type="Proteomes" id="UP000240599"/>
    </source>
</evidence>
<keyword evidence="7" id="KW-0694">RNA-binding</keyword>
<dbReference type="Proteomes" id="UP000100290">
    <property type="component" value="Segment"/>
</dbReference>
<dbReference type="Pfam" id="PF00867">
    <property type="entry name" value="XPG_I"/>
    <property type="match status" value="1"/>
</dbReference>
<sequence>MGVMGLLTYLRDSKLIDTLKWSYAEEKNLVVAIDTWNVIHMMLKKTGNCTMDSVECRNFICLTNLFDIISKKQFIPIFVFDGMFCGKSRVPVGNGAKAIAARTMCSSAEQEPRMDIVKPLYRFCRQLIEAAGYPTVCVPGYEADEACANLFHTKTVSFVISSDTDLLLMGCDVLLDIVPMFPPVVFYRRLLDHINMDSENFLRWFVRCHTDLHPKSNITPFDRALRDWYGDCMQEPIPTNSSELQFIDQVTSLVKPKPLGHKLTLLKRVRINLGTSPNVAILSRFFKKYKANKFNRWIKGFITRYEHIKHLDLYDDVLL</sequence>
<evidence type="ECO:0000256" key="2">
    <source>
        <dbReference type="ARBA" id="ARBA00009669"/>
    </source>
</evidence>
<protein>
    <recommendedName>
        <fullName evidence="3">Virion host shutoff protein</fullName>
    </recommendedName>
</protein>
<comment type="subcellular location">
    <subcellularLocation>
        <location evidence="1">Virion</location>
    </subcellularLocation>
</comment>
<dbReference type="InterPro" id="IPR006086">
    <property type="entry name" value="XPG-I_dom"/>
</dbReference>
<keyword evidence="9" id="KW-1262">Eukaryotic host gene expression shutoff by virus</keyword>
<dbReference type="InterPro" id="IPR006084">
    <property type="entry name" value="XPG/Rad2"/>
</dbReference>
<dbReference type="GO" id="GO:0003723">
    <property type="term" value="F:RNA binding"/>
    <property type="evidence" value="ECO:0007669"/>
    <property type="project" value="UniProtKB-KW"/>
</dbReference>
<evidence type="ECO:0000313" key="15">
    <source>
        <dbReference type="Proteomes" id="UP000208106"/>
    </source>
</evidence>
<dbReference type="OrthoDB" id="6970at10239"/>
<dbReference type="SUPFAM" id="SSF88723">
    <property type="entry name" value="PIN domain-like"/>
    <property type="match status" value="1"/>
</dbReference>
<feature type="domain" description="XPG-I" evidence="10">
    <location>
        <begin position="141"/>
        <end position="176"/>
    </location>
</feature>
<dbReference type="Proteomes" id="UP000208106">
    <property type="component" value="Segment"/>
</dbReference>
<dbReference type="InterPro" id="IPR029060">
    <property type="entry name" value="PIN-like_dom_sf"/>
</dbReference>
<keyword evidence="4" id="KW-1192">Host mRNA suppression by virus</keyword>
<name>A0A0K1R1E2_9ALPH</name>
<evidence type="ECO:0000259" key="10">
    <source>
        <dbReference type="Pfam" id="PF00867"/>
    </source>
</evidence>
<comment type="similarity">
    <text evidence="2">Belongs to the herpesviridae VHS protein family.</text>
</comment>
<dbReference type="PANTHER" id="PTHR11081">
    <property type="entry name" value="FLAP ENDONUCLEASE FAMILY MEMBER"/>
    <property type="match status" value="1"/>
</dbReference>
<dbReference type="GO" id="GO:0039595">
    <property type="term" value="P:symbiont-mediated degradation of host mRNA"/>
    <property type="evidence" value="ECO:0007669"/>
    <property type="project" value="UniProtKB-KW"/>
</dbReference>
<dbReference type="KEGG" id="vg:26122523"/>
<dbReference type="EMBL" id="KM924293">
    <property type="protein sequence ID" value="AIU39353.1"/>
    <property type="molecule type" value="Genomic_DNA"/>
</dbReference>
<evidence type="ECO:0000313" key="11">
    <source>
        <dbReference type="EMBL" id="AIU39243.1"/>
    </source>
</evidence>
<evidence type="ECO:0000256" key="9">
    <source>
        <dbReference type="ARBA" id="ARBA00023247"/>
    </source>
</evidence>
<keyword evidence="6" id="KW-1132">Decay of host mRNAs by virus</keyword>